<dbReference type="Proteomes" id="UP000198282">
    <property type="component" value="Unassembled WGS sequence"/>
</dbReference>
<dbReference type="AlphaFoldDB" id="A0A239MDY5"/>
<sequence>MFDNQAQSLLPRRSKRAPDERLDGGGAVERAVERSNVTGVTGDGTRLRGTRVGGSEVATGRSDGWLPKGTTTGEPRTIPPIP</sequence>
<gene>
    <name evidence="2" type="ORF">SAMN05216276_104064</name>
</gene>
<protein>
    <submittedName>
        <fullName evidence="2">Uncharacterized protein</fullName>
    </submittedName>
</protein>
<name>A0A239MDY5_9ACTN</name>
<keyword evidence="3" id="KW-1185">Reference proteome</keyword>
<dbReference type="EMBL" id="FZOD01000040">
    <property type="protein sequence ID" value="SNT41227.1"/>
    <property type="molecule type" value="Genomic_DNA"/>
</dbReference>
<evidence type="ECO:0000313" key="3">
    <source>
        <dbReference type="Proteomes" id="UP000198282"/>
    </source>
</evidence>
<evidence type="ECO:0000256" key="1">
    <source>
        <dbReference type="SAM" id="MobiDB-lite"/>
    </source>
</evidence>
<evidence type="ECO:0000313" key="2">
    <source>
        <dbReference type="EMBL" id="SNT41227.1"/>
    </source>
</evidence>
<organism evidence="2 3">
    <name type="scientific">Streptosporangium subroseum</name>
    <dbReference type="NCBI Taxonomy" id="106412"/>
    <lineage>
        <taxon>Bacteria</taxon>
        <taxon>Bacillati</taxon>
        <taxon>Actinomycetota</taxon>
        <taxon>Actinomycetes</taxon>
        <taxon>Streptosporangiales</taxon>
        <taxon>Streptosporangiaceae</taxon>
        <taxon>Streptosporangium</taxon>
    </lineage>
</organism>
<reference evidence="2 3" key="1">
    <citation type="submission" date="2017-06" db="EMBL/GenBank/DDBJ databases">
        <authorList>
            <person name="Kim H.J."/>
            <person name="Triplett B.A."/>
        </authorList>
    </citation>
    <scope>NUCLEOTIDE SEQUENCE [LARGE SCALE GENOMIC DNA]</scope>
    <source>
        <strain evidence="2 3">CGMCC 4.2132</strain>
    </source>
</reference>
<feature type="region of interest" description="Disordered" evidence="1">
    <location>
        <begin position="1"/>
        <end position="82"/>
    </location>
</feature>
<accession>A0A239MDY5</accession>
<proteinExistence type="predicted"/>